<dbReference type="Pfam" id="PF02720">
    <property type="entry name" value="DUF222"/>
    <property type="match status" value="1"/>
</dbReference>
<accession>A0A0F0LCF3</accession>
<dbReference type="EMBL" id="JYIX01000040">
    <property type="protein sequence ID" value="KJL30892.1"/>
    <property type="molecule type" value="Genomic_DNA"/>
</dbReference>
<dbReference type="AlphaFoldDB" id="A0A0F0LCF3"/>
<dbReference type="STRING" id="582680.RS86_03837"/>
<sequence>MELFTDIEAQVQALRALLGDALEPTDLIPLIERLDDAQAVDALTAATALVQDGERIRAAATGVIAARSSREAGQNGLAQSRGHRNVASLVQEITGSTRAEAGRQVRIGESLRTSAVAAASSVPAVGDPSSDDESTRADMPITPWHTELDRALLDGRITSAQHDAIRQGLADPPRSDQTEHESECDETEHDALLRELWEVAADQLIGAAAHDTPEMLSSAARSIRDRLDPDGARRRFQERHSRRSFRVWTTDDGHKRGTIDFDDEGYAWATTIIANAMRPRTGGPRFVDAEEKARAKALTDDPRTNDQLTYDLFLDLLRTGALADAPAVFGARRAGVRIVQVVNGEGIADPIAHAEDHLHSFPSAVAQQQTCDVGAVRVTVDSRGNPLDVGREHRLFTPKQRVALAIRDGGCRWTGCDRPASFGEARHLDEWVQDDGRTDIDRGILLCRFHHMQLHHGGWRITRHEKEDFVLHHPRGQTFALPPRPALRYAWAGVRPWRKRFRAAA</sequence>
<evidence type="ECO:0000313" key="3">
    <source>
        <dbReference type="EMBL" id="KJL30892.1"/>
    </source>
</evidence>
<feature type="region of interest" description="Disordered" evidence="1">
    <location>
        <begin position="117"/>
        <end position="139"/>
    </location>
</feature>
<reference evidence="3 4" key="1">
    <citation type="submission" date="2015-02" db="EMBL/GenBank/DDBJ databases">
        <title>Draft genome sequences of ten Microbacterium spp. with emphasis on heavy metal contaminated environments.</title>
        <authorList>
            <person name="Corretto E."/>
        </authorList>
    </citation>
    <scope>NUCLEOTIDE SEQUENCE [LARGE SCALE GENOMIC DNA]</scope>
    <source>
        <strain evidence="3 4">ARN176</strain>
    </source>
</reference>
<name>A0A0F0LCF3_9MICO</name>
<feature type="compositionally biased region" description="Low complexity" evidence="1">
    <location>
        <begin position="117"/>
        <end position="128"/>
    </location>
</feature>
<protein>
    <recommendedName>
        <fullName evidence="2">DUF222 domain-containing protein</fullName>
    </recommendedName>
</protein>
<gene>
    <name evidence="3" type="ORF">RS86_03837</name>
</gene>
<organism evidence="3 4">
    <name type="scientific">Microbacterium azadirachtae</name>
    <dbReference type="NCBI Taxonomy" id="582680"/>
    <lineage>
        <taxon>Bacteria</taxon>
        <taxon>Bacillati</taxon>
        <taxon>Actinomycetota</taxon>
        <taxon>Actinomycetes</taxon>
        <taxon>Micrococcales</taxon>
        <taxon>Microbacteriaceae</taxon>
        <taxon>Microbacterium</taxon>
    </lineage>
</organism>
<feature type="domain" description="DUF222" evidence="2">
    <location>
        <begin position="196"/>
        <end position="408"/>
    </location>
</feature>
<dbReference type="RefSeq" id="WP_045273850.1">
    <property type="nucleotide sequence ID" value="NZ_JYIX01000040.1"/>
</dbReference>
<keyword evidence="4" id="KW-1185">Reference proteome</keyword>
<comment type="caution">
    <text evidence="3">The sequence shown here is derived from an EMBL/GenBank/DDBJ whole genome shotgun (WGS) entry which is preliminary data.</text>
</comment>
<evidence type="ECO:0000313" key="4">
    <source>
        <dbReference type="Proteomes" id="UP000033740"/>
    </source>
</evidence>
<feature type="region of interest" description="Disordered" evidence="1">
    <location>
        <begin position="168"/>
        <end position="188"/>
    </location>
</feature>
<dbReference type="InterPro" id="IPR003615">
    <property type="entry name" value="HNH_nuc"/>
</dbReference>
<evidence type="ECO:0000256" key="1">
    <source>
        <dbReference type="SAM" id="MobiDB-lite"/>
    </source>
</evidence>
<proteinExistence type="predicted"/>
<evidence type="ECO:0000259" key="2">
    <source>
        <dbReference type="Pfam" id="PF02720"/>
    </source>
</evidence>
<dbReference type="PATRIC" id="fig|582680.6.peg.3924"/>
<dbReference type="CDD" id="cd00085">
    <property type="entry name" value="HNHc"/>
    <property type="match status" value="1"/>
</dbReference>
<dbReference type="Proteomes" id="UP000033740">
    <property type="component" value="Unassembled WGS sequence"/>
</dbReference>
<dbReference type="InterPro" id="IPR003870">
    <property type="entry name" value="DUF222"/>
</dbReference>